<reference evidence="2" key="2">
    <citation type="submission" date="2023-07" db="EMBL/GenBank/DDBJ databases">
        <title>Marinomonas vulgaris A79, complete genome.</title>
        <authorList>
            <person name="Ying J.-J."/>
        </authorList>
    </citation>
    <scope>NUCLEOTIDE SEQUENCE [LARGE SCALE GENOMIC DNA]</scope>
    <source>
        <strain evidence="2">A79</strain>
    </source>
</reference>
<accession>A0ABS5HDN3</accession>
<dbReference type="RefSeq" id="WP_211536859.1">
    <property type="nucleotide sequence ID" value="NZ_JAGSSV010000014.1"/>
</dbReference>
<dbReference type="EMBL" id="JAGSSV010000014">
    <property type="protein sequence ID" value="MBR7889534.1"/>
    <property type="molecule type" value="Genomic_DNA"/>
</dbReference>
<dbReference type="Proteomes" id="UP000679722">
    <property type="component" value="Unassembled WGS sequence"/>
</dbReference>
<comment type="caution">
    <text evidence="1">The sequence shown here is derived from an EMBL/GenBank/DDBJ whole genome shotgun (WGS) entry which is preliminary data.</text>
</comment>
<protein>
    <submittedName>
        <fullName evidence="1">Uncharacterized protein</fullName>
    </submittedName>
</protein>
<evidence type="ECO:0000313" key="2">
    <source>
        <dbReference type="Proteomes" id="UP000679722"/>
    </source>
</evidence>
<proteinExistence type="predicted"/>
<name>A0ABS5HDN3_9GAMM</name>
<evidence type="ECO:0000313" key="1">
    <source>
        <dbReference type="EMBL" id="MBR7889534.1"/>
    </source>
</evidence>
<sequence length="84" mass="9614">MALSIGADKLGCISFKDCNREKTPSNMTKLFFFSSGLLVETLEFDCNLDMKGTPKKLKSNSRNERENNFYSKVRLCIKIIKCRP</sequence>
<gene>
    <name evidence="1" type="ORF">J9B83_11335</name>
</gene>
<reference evidence="1 2" key="1">
    <citation type="submission" date="2021-04" db="EMBL/GenBank/DDBJ databases">
        <authorList>
            <person name="Sun C."/>
        </authorList>
    </citation>
    <scope>NUCLEOTIDE SEQUENCE [LARGE SCALE GENOMIC DNA]</scope>
    <source>
        <strain evidence="1 2">A79</strain>
    </source>
</reference>
<keyword evidence="2" id="KW-1185">Reference proteome</keyword>
<organism evidence="1 2">
    <name type="scientific">Marinomonas vulgaris</name>
    <dbReference type="NCBI Taxonomy" id="2823372"/>
    <lineage>
        <taxon>Bacteria</taxon>
        <taxon>Pseudomonadati</taxon>
        <taxon>Pseudomonadota</taxon>
        <taxon>Gammaproteobacteria</taxon>
        <taxon>Oceanospirillales</taxon>
        <taxon>Oceanospirillaceae</taxon>
        <taxon>Marinomonas</taxon>
    </lineage>
</organism>